<name>A0A5S9WGW4_ARATH</name>
<dbReference type="OrthoDB" id="1109846at2759"/>
<accession>A0A5S9WGW4</accession>
<sequence>MMQIGDSYRPLERFISYKRCVLASLFKASPDSILIIVSNHIDVLTYIAGKLSGFQLQKCRGVSHRLSSQILMVLCLIRFQVIFV</sequence>
<reference evidence="1 2" key="1">
    <citation type="submission" date="2019-12" db="EMBL/GenBank/DDBJ databases">
        <authorList>
            <person name="Jiao W.-B."/>
            <person name="Schneeberger K."/>
        </authorList>
    </citation>
    <scope>NUCLEOTIDE SEQUENCE [LARGE SCALE GENOMIC DNA]</scope>
    <source>
        <strain evidence="2">cv. C24</strain>
    </source>
</reference>
<organism evidence="1 2">
    <name type="scientific">Arabidopsis thaliana</name>
    <name type="common">Mouse-ear cress</name>
    <dbReference type="NCBI Taxonomy" id="3702"/>
    <lineage>
        <taxon>Eukaryota</taxon>
        <taxon>Viridiplantae</taxon>
        <taxon>Streptophyta</taxon>
        <taxon>Embryophyta</taxon>
        <taxon>Tracheophyta</taxon>
        <taxon>Spermatophyta</taxon>
        <taxon>Magnoliopsida</taxon>
        <taxon>eudicotyledons</taxon>
        <taxon>Gunneridae</taxon>
        <taxon>Pentapetalae</taxon>
        <taxon>rosids</taxon>
        <taxon>malvids</taxon>
        <taxon>Brassicales</taxon>
        <taxon>Brassicaceae</taxon>
        <taxon>Camelineae</taxon>
        <taxon>Arabidopsis</taxon>
    </lineage>
</organism>
<dbReference type="EMBL" id="CACSHJ010000087">
    <property type="protein sequence ID" value="CAA0259164.1"/>
    <property type="molecule type" value="Genomic_DNA"/>
</dbReference>
<evidence type="ECO:0000313" key="1">
    <source>
        <dbReference type="EMBL" id="CAA0259164.1"/>
    </source>
</evidence>
<proteinExistence type="predicted"/>
<evidence type="ECO:0000313" key="2">
    <source>
        <dbReference type="Proteomes" id="UP000434276"/>
    </source>
</evidence>
<protein>
    <submittedName>
        <fullName evidence="1">Uncharacterized protein</fullName>
    </submittedName>
</protein>
<dbReference type="InterPro" id="IPR036291">
    <property type="entry name" value="NAD(P)-bd_dom_sf"/>
</dbReference>
<dbReference type="Gene3D" id="3.40.50.720">
    <property type="entry name" value="NAD(P)-binding Rossmann-like Domain"/>
    <property type="match status" value="1"/>
</dbReference>
<dbReference type="ExpressionAtlas" id="A0A5S9WGW4">
    <property type="expression patterns" value="baseline"/>
</dbReference>
<gene>
    <name evidence="1" type="ORF">C24_LOCUS3073</name>
</gene>
<dbReference type="Proteomes" id="UP000434276">
    <property type="component" value="Unassembled WGS sequence"/>
</dbReference>
<dbReference type="SUPFAM" id="SSF51735">
    <property type="entry name" value="NAD(P)-binding Rossmann-fold domains"/>
    <property type="match status" value="1"/>
</dbReference>
<dbReference type="AlphaFoldDB" id="A0A5S9WGW4"/>